<dbReference type="Proteomes" id="UP000614272">
    <property type="component" value="Unassembled WGS sequence"/>
</dbReference>
<gene>
    <name evidence="2" type="ORF">GCM10011357_00150</name>
</gene>
<dbReference type="InterPro" id="IPR013216">
    <property type="entry name" value="Methyltransf_11"/>
</dbReference>
<dbReference type="CDD" id="cd02440">
    <property type="entry name" value="AdoMet_MTases"/>
    <property type="match status" value="1"/>
</dbReference>
<name>A0ABQ1QYC8_9ALTE</name>
<dbReference type="RefSeq" id="WP_180237087.1">
    <property type="nucleotide sequence ID" value="NZ_BMGJ01000001.1"/>
</dbReference>
<reference evidence="3" key="1">
    <citation type="journal article" date="2019" name="Int. J. Syst. Evol. Microbiol.">
        <title>The Global Catalogue of Microorganisms (GCM) 10K type strain sequencing project: providing services to taxonomists for standard genome sequencing and annotation.</title>
        <authorList>
            <consortium name="The Broad Institute Genomics Platform"/>
            <consortium name="The Broad Institute Genome Sequencing Center for Infectious Disease"/>
            <person name="Wu L."/>
            <person name="Ma J."/>
        </authorList>
    </citation>
    <scope>NUCLEOTIDE SEQUENCE [LARGE SCALE GENOMIC DNA]</scope>
    <source>
        <strain evidence="3">CGMCC 1.12923</strain>
    </source>
</reference>
<protein>
    <recommendedName>
        <fullName evidence="1">Methyltransferase type 11 domain-containing protein</fullName>
    </recommendedName>
</protein>
<evidence type="ECO:0000313" key="2">
    <source>
        <dbReference type="EMBL" id="GGD48201.1"/>
    </source>
</evidence>
<organism evidence="2 3">
    <name type="scientific">Lacimicrobium alkaliphilum</name>
    <dbReference type="NCBI Taxonomy" id="1526571"/>
    <lineage>
        <taxon>Bacteria</taxon>
        <taxon>Pseudomonadati</taxon>
        <taxon>Pseudomonadota</taxon>
        <taxon>Gammaproteobacteria</taxon>
        <taxon>Alteromonadales</taxon>
        <taxon>Alteromonadaceae</taxon>
        <taxon>Lacimicrobium</taxon>
    </lineage>
</organism>
<feature type="domain" description="Methyltransferase type 11" evidence="1">
    <location>
        <begin position="86"/>
        <end position="156"/>
    </location>
</feature>
<keyword evidence="3" id="KW-1185">Reference proteome</keyword>
<dbReference type="EMBL" id="BMGJ01000001">
    <property type="protein sequence ID" value="GGD48201.1"/>
    <property type="molecule type" value="Genomic_DNA"/>
</dbReference>
<evidence type="ECO:0000313" key="3">
    <source>
        <dbReference type="Proteomes" id="UP000614272"/>
    </source>
</evidence>
<dbReference type="InterPro" id="IPR029063">
    <property type="entry name" value="SAM-dependent_MTases_sf"/>
</dbReference>
<dbReference type="Pfam" id="PF08241">
    <property type="entry name" value="Methyltransf_11"/>
    <property type="match status" value="1"/>
</dbReference>
<dbReference type="Gene3D" id="3.40.50.150">
    <property type="entry name" value="Vaccinia Virus protein VP39"/>
    <property type="match status" value="1"/>
</dbReference>
<accession>A0ABQ1QYC8</accession>
<comment type="caution">
    <text evidence="2">The sequence shown here is derived from an EMBL/GenBank/DDBJ whole genome shotgun (WGS) entry which is preliminary data.</text>
</comment>
<proteinExistence type="predicted"/>
<sequence length="327" mass="36239">MSGSNAGAWDAYWQKAIKVGFHNKEAEHREIEQFWRQFFTCQFEQQSRTVILELACGKGAVSEIAHQCLEKSSICQPPNQNAEIEVRHYCLDYSLAAVKNTLEKPGLEGGIVADAAALPLKNNSADLVFSQFGIEYAGRKALLNAAKIVKPGGRLAAIIHHANGLIYQHSKCSVKALERVMQTDIFPLARRAFTAGFEVLNGNTGQETFVRADSDMSVAVKQITALLKQQGPSVADGIILQFYRDLGDMFNRLQVFEAKDIANWLNNMEDDFSSHLQRMQSMLDAACDKEAMAFECQQLTAEGLSIEHCEEIASHQGILGWKLIAKA</sequence>
<dbReference type="SUPFAM" id="SSF53335">
    <property type="entry name" value="S-adenosyl-L-methionine-dependent methyltransferases"/>
    <property type="match status" value="1"/>
</dbReference>
<evidence type="ECO:0000259" key="1">
    <source>
        <dbReference type="Pfam" id="PF08241"/>
    </source>
</evidence>